<dbReference type="Proteomes" id="UP000823775">
    <property type="component" value="Unassembled WGS sequence"/>
</dbReference>
<keyword evidence="2" id="KW-1185">Reference proteome</keyword>
<feature type="non-terminal residue" evidence="1">
    <location>
        <position position="1"/>
    </location>
</feature>
<proteinExistence type="predicted"/>
<accession>A0ABS8TAZ5</accession>
<sequence>FGMSLAEKSATLPQDDSRYEAVGRLYGSREDPWFIMYKSFSQPQSPPRAIVCGYDPWPEVVKSFSG</sequence>
<reference evidence="1 2" key="1">
    <citation type="journal article" date="2021" name="BMC Genomics">
        <title>Datura genome reveals duplications of psychoactive alkaloid biosynthetic genes and high mutation rate following tissue culture.</title>
        <authorList>
            <person name="Rajewski A."/>
            <person name="Carter-House D."/>
            <person name="Stajich J."/>
            <person name="Litt A."/>
        </authorList>
    </citation>
    <scope>NUCLEOTIDE SEQUENCE [LARGE SCALE GENOMIC DNA]</scope>
    <source>
        <strain evidence="1">AR-01</strain>
    </source>
</reference>
<evidence type="ECO:0000313" key="2">
    <source>
        <dbReference type="Proteomes" id="UP000823775"/>
    </source>
</evidence>
<evidence type="ECO:0000313" key="1">
    <source>
        <dbReference type="EMBL" id="MCD7468100.1"/>
    </source>
</evidence>
<dbReference type="EMBL" id="JACEIK010001296">
    <property type="protein sequence ID" value="MCD7468100.1"/>
    <property type="molecule type" value="Genomic_DNA"/>
</dbReference>
<name>A0ABS8TAZ5_DATST</name>
<gene>
    <name evidence="1" type="ORF">HAX54_005906</name>
</gene>
<comment type="caution">
    <text evidence="1">The sequence shown here is derived from an EMBL/GenBank/DDBJ whole genome shotgun (WGS) entry which is preliminary data.</text>
</comment>
<organism evidence="1 2">
    <name type="scientific">Datura stramonium</name>
    <name type="common">Jimsonweed</name>
    <name type="synonym">Common thornapple</name>
    <dbReference type="NCBI Taxonomy" id="4076"/>
    <lineage>
        <taxon>Eukaryota</taxon>
        <taxon>Viridiplantae</taxon>
        <taxon>Streptophyta</taxon>
        <taxon>Embryophyta</taxon>
        <taxon>Tracheophyta</taxon>
        <taxon>Spermatophyta</taxon>
        <taxon>Magnoliopsida</taxon>
        <taxon>eudicotyledons</taxon>
        <taxon>Gunneridae</taxon>
        <taxon>Pentapetalae</taxon>
        <taxon>asterids</taxon>
        <taxon>lamiids</taxon>
        <taxon>Solanales</taxon>
        <taxon>Solanaceae</taxon>
        <taxon>Solanoideae</taxon>
        <taxon>Datureae</taxon>
        <taxon>Datura</taxon>
    </lineage>
</organism>
<protein>
    <submittedName>
        <fullName evidence="1">Uncharacterized protein</fullName>
    </submittedName>
</protein>